<protein>
    <submittedName>
        <fullName evidence="9">TolC family protein</fullName>
    </submittedName>
</protein>
<evidence type="ECO:0000256" key="4">
    <source>
        <dbReference type="ARBA" id="ARBA00022452"/>
    </source>
</evidence>
<gene>
    <name evidence="9" type="ORF">MAF45_05315</name>
</gene>
<dbReference type="Gene3D" id="1.20.1600.10">
    <property type="entry name" value="Outer membrane efflux proteins (OEP)"/>
    <property type="match status" value="1"/>
</dbReference>
<comment type="similarity">
    <text evidence="2">Belongs to the outer membrane factor (OMF) (TC 1.B.17) family.</text>
</comment>
<keyword evidence="10" id="KW-1185">Reference proteome</keyword>
<feature type="chain" id="PRO_5047253452" evidence="8">
    <location>
        <begin position="26"/>
        <end position="497"/>
    </location>
</feature>
<accession>A0ABS9MS88</accession>
<keyword evidence="4" id="KW-1134">Transmembrane beta strand</keyword>
<evidence type="ECO:0000256" key="5">
    <source>
        <dbReference type="ARBA" id="ARBA00022692"/>
    </source>
</evidence>
<evidence type="ECO:0000256" key="8">
    <source>
        <dbReference type="SAM" id="SignalP"/>
    </source>
</evidence>
<evidence type="ECO:0000256" key="7">
    <source>
        <dbReference type="ARBA" id="ARBA00023237"/>
    </source>
</evidence>
<dbReference type="PROSITE" id="PS51257">
    <property type="entry name" value="PROKAR_LIPOPROTEIN"/>
    <property type="match status" value="1"/>
</dbReference>
<evidence type="ECO:0000256" key="3">
    <source>
        <dbReference type="ARBA" id="ARBA00022448"/>
    </source>
</evidence>
<comment type="caution">
    <text evidence="9">The sequence shown here is derived from an EMBL/GenBank/DDBJ whole genome shotgun (WGS) entry which is preliminary data.</text>
</comment>
<organism evidence="9 10">
    <name type="scientific">Mesosutterella porci</name>
    <dbReference type="NCBI Taxonomy" id="2915351"/>
    <lineage>
        <taxon>Bacteria</taxon>
        <taxon>Pseudomonadati</taxon>
        <taxon>Pseudomonadota</taxon>
        <taxon>Betaproteobacteria</taxon>
        <taxon>Burkholderiales</taxon>
        <taxon>Sutterellaceae</taxon>
        <taxon>Mesosutterella</taxon>
    </lineage>
</organism>
<evidence type="ECO:0000313" key="9">
    <source>
        <dbReference type="EMBL" id="MCG5030863.1"/>
    </source>
</evidence>
<keyword evidence="5" id="KW-0812">Transmembrane</keyword>
<dbReference type="Pfam" id="PF02321">
    <property type="entry name" value="OEP"/>
    <property type="match status" value="2"/>
</dbReference>
<evidence type="ECO:0000256" key="2">
    <source>
        <dbReference type="ARBA" id="ARBA00007613"/>
    </source>
</evidence>
<dbReference type="SUPFAM" id="SSF56954">
    <property type="entry name" value="Outer membrane efflux proteins (OEP)"/>
    <property type="match status" value="1"/>
</dbReference>
<dbReference type="PANTHER" id="PTHR30026:SF5">
    <property type="entry name" value="ABC-TYPE EFFLUX SYSTEM SECRETIN COMPONENT"/>
    <property type="match status" value="1"/>
</dbReference>
<sequence length="497" mass="54121">MKNSLALQPLLAALLCASACGCASASEAAAPAESLSAIARGSAVRGLAFQEARALLRGRSDRLRASEAELEARQQAAEADRSLSQPKIVVNTQYDWGTKTIDYGTLDVGGAASRALSSSPALGQALQGLPQGLREGLSGLRIPLHAKTDLDGPRVTLEGYWPIYTGGRIEARQKASEAAAREAKDSLQNENDRLDTELARKYFAVQLARSITKLREEALEDQEREVRRARGFERAGTVSRLERLSVEVNRDKARRELLAAQSDQKVAEAKLGRLLREGSLGGLSTPLFVLCGPIEPLRHWQDQALATSPVLAAYGAKTEQAEQLLRAARGAWKPTLYAFGAKNVIKHYLTLTEPDWIAGVGVSYTLWNNRDRNASIASARATRAKAEAGTAEARNQLLTGVEVAWLRTTQMQSQYELTRSTVDLAAENLRMRESAFATGLSTANEVWDARTKLTGARVEQKVAAYRFVVAWAELNSAAGTMERFSESLVRSDKTIEK</sequence>
<keyword evidence="3" id="KW-0813">Transport</keyword>
<dbReference type="PANTHER" id="PTHR30026">
    <property type="entry name" value="OUTER MEMBRANE PROTEIN TOLC"/>
    <property type="match status" value="1"/>
</dbReference>
<keyword evidence="8" id="KW-0732">Signal</keyword>
<evidence type="ECO:0000256" key="1">
    <source>
        <dbReference type="ARBA" id="ARBA00004442"/>
    </source>
</evidence>
<keyword evidence="7" id="KW-0998">Cell outer membrane</keyword>
<evidence type="ECO:0000256" key="6">
    <source>
        <dbReference type="ARBA" id="ARBA00023136"/>
    </source>
</evidence>
<proteinExistence type="inferred from homology"/>
<dbReference type="Proteomes" id="UP001297600">
    <property type="component" value="Unassembled WGS sequence"/>
</dbReference>
<name>A0ABS9MS88_9BURK</name>
<keyword evidence="6" id="KW-0472">Membrane</keyword>
<dbReference type="InterPro" id="IPR003423">
    <property type="entry name" value="OMP_efflux"/>
</dbReference>
<dbReference type="RefSeq" id="WP_237978515.1">
    <property type="nucleotide sequence ID" value="NZ_JAKNCT010000005.1"/>
</dbReference>
<dbReference type="EMBL" id="JAKNCT010000005">
    <property type="protein sequence ID" value="MCG5030863.1"/>
    <property type="molecule type" value="Genomic_DNA"/>
</dbReference>
<reference evidence="9 10" key="1">
    <citation type="submission" date="2022-02" db="EMBL/GenBank/DDBJ databases">
        <title>Mesosutterella porci, a novel member of the family Sutterellaceae from pig feces.</title>
        <authorList>
            <person name="Wylensek D."/>
            <person name="Clavel T."/>
        </authorList>
    </citation>
    <scope>NUCLEOTIDE SEQUENCE [LARGE SCALE GENOMIC DNA]</scope>
    <source>
        <strain evidence="10">oilRF-744-wt-GAM-9</strain>
    </source>
</reference>
<feature type="signal peptide" evidence="8">
    <location>
        <begin position="1"/>
        <end position="25"/>
    </location>
</feature>
<dbReference type="InterPro" id="IPR051906">
    <property type="entry name" value="TolC-like"/>
</dbReference>
<evidence type="ECO:0000313" key="10">
    <source>
        <dbReference type="Proteomes" id="UP001297600"/>
    </source>
</evidence>
<comment type="subcellular location">
    <subcellularLocation>
        <location evidence="1">Cell outer membrane</location>
    </subcellularLocation>
</comment>